<feature type="region of interest" description="Disordered" evidence="1">
    <location>
        <begin position="1"/>
        <end position="58"/>
    </location>
</feature>
<comment type="caution">
    <text evidence="2">The sequence shown here is derived from an EMBL/GenBank/DDBJ whole genome shotgun (WGS) entry which is preliminary data.</text>
</comment>
<name>A0A8H2ZS28_9HELO</name>
<dbReference type="Pfam" id="PF04450">
    <property type="entry name" value="BSP"/>
    <property type="match status" value="1"/>
</dbReference>
<dbReference type="PANTHER" id="PTHR33321:SF12">
    <property type="entry name" value="PLANT BASIC SECRETORY PROTEIN (BSP) FAMILY PROTEIN"/>
    <property type="match status" value="1"/>
</dbReference>
<feature type="compositionally biased region" description="Basic and acidic residues" evidence="1">
    <location>
        <begin position="49"/>
        <end position="58"/>
    </location>
</feature>
<organism evidence="2 3">
    <name type="scientific">Sclerotinia trifoliorum</name>
    <dbReference type="NCBI Taxonomy" id="28548"/>
    <lineage>
        <taxon>Eukaryota</taxon>
        <taxon>Fungi</taxon>
        <taxon>Dikarya</taxon>
        <taxon>Ascomycota</taxon>
        <taxon>Pezizomycotina</taxon>
        <taxon>Leotiomycetes</taxon>
        <taxon>Helotiales</taxon>
        <taxon>Sclerotiniaceae</taxon>
        <taxon>Sclerotinia</taxon>
    </lineage>
</organism>
<feature type="compositionally biased region" description="Pro residues" evidence="1">
    <location>
        <begin position="25"/>
        <end position="39"/>
    </location>
</feature>
<evidence type="ECO:0000313" key="3">
    <source>
        <dbReference type="Proteomes" id="UP000624404"/>
    </source>
</evidence>
<dbReference type="OrthoDB" id="891726at2759"/>
<dbReference type="Proteomes" id="UP000624404">
    <property type="component" value="Unassembled WGS sequence"/>
</dbReference>
<dbReference type="InterPro" id="IPR007541">
    <property type="entry name" value="Uncharacterised_BSP"/>
</dbReference>
<sequence>MPTSPATSPVPPPVFMPQLSSTSPVPAPTPTPTPTPMPPLKENSASQPTKDDRSIETTKFDLPKLRLEVRDLNHAGSQTFLTAVLANEALKTAARSVLTLLYESPHCRTTTIPTTRSVTLILRSMEGVAYTTGTDLDDDHKEIHFSLDYIHRAIASERKKHEIMGVLTHEMVHCYQYNGFNTCPGGLIEGIADWVRLNADLSPPHWKKEASGKWDAGYQHTGYFLDYLEKRFGKGTVRRVNEKLRIERYEEKRFWTELCGRPVEQLWKDYSKHLEAEQRKAEEEECVIVEKEDAITPKKLEPGEDEPTPIVAAEETEDDSMKSVKPE</sequence>
<proteinExistence type="predicted"/>
<dbReference type="EMBL" id="CAJHIA010000024">
    <property type="protein sequence ID" value="CAD6447070.1"/>
    <property type="molecule type" value="Genomic_DNA"/>
</dbReference>
<dbReference type="PANTHER" id="PTHR33321">
    <property type="match status" value="1"/>
</dbReference>
<reference evidence="2" key="1">
    <citation type="submission" date="2020-10" db="EMBL/GenBank/DDBJ databases">
        <authorList>
            <person name="Kusch S."/>
        </authorList>
    </citation>
    <scope>NUCLEOTIDE SEQUENCE</scope>
    <source>
        <strain evidence="2">SwB9</strain>
    </source>
</reference>
<keyword evidence="3" id="KW-1185">Reference proteome</keyword>
<accession>A0A8H2ZS28</accession>
<evidence type="ECO:0000256" key="1">
    <source>
        <dbReference type="SAM" id="MobiDB-lite"/>
    </source>
</evidence>
<dbReference type="AlphaFoldDB" id="A0A8H2ZS28"/>
<evidence type="ECO:0000313" key="2">
    <source>
        <dbReference type="EMBL" id="CAD6447070.1"/>
    </source>
</evidence>
<gene>
    <name evidence="2" type="ORF">SCLTRI_LOCUS6862</name>
</gene>
<protein>
    <submittedName>
        <fullName evidence="2">Da57daec-2d0d-4730-9ec5-be3d25669db6</fullName>
    </submittedName>
</protein>
<feature type="region of interest" description="Disordered" evidence="1">
    <location>
        <begin position="292"/>
        <end position="327"/>
    </location>
</feature>
<feature type="compositionally biased region" description="Basic and acidic residues" evidence="1">
    <location>
        <begin position="292"/>
        <end position="302"/>
    </location>
</feature>